<organism evidence="2 3">
    <name type="scientific">Steinernema carpocapsae</name>
    <name type="common">Entomopathogenic nematode</name>
    <dbReference type="NCBI Taxonomy" id="34508"/>
    <lineage>
        <taxon>Eukaryota</taxon>
        <taxon>Metazoa</taxon>
        <taxon>Ecdysozoa</taxon>
        <taxon>Nematoda</taxon>
        <taxon>Chromadorea</taxon>
        <taxon>Rhabditida</taxon>
        <taxon>Tylenchina</taxon>
        <taxon>Panagrolaimomorpha</taxon>
        <taxon>Strongyloidoidea</taxon>
        <taxon>Steinernematidae</taxon>
        <taxon>Steinernema</taxon>
    </lineage>
</organism>
<sequence length="170" mass="18517">MHKTIDSELAFDLQVDDLKNFFKEQEFPETLEAFLRELEARAEAEGDSSANGENKKRSENTPPERANDSSPFTSSASRHSDRLDDVSKDVLSLIQDARVRINSNLFLEVQSNCKSEAEVASATKAVLDFLKSLPASTDTHSSTSASALSPQAISSPDGHLSVLSLQGCDE</sequence>
<keyword evidence="3" id="KW-1185">Reference proteome</keyword>
<accession>A0A4U5MPL2</accession>
<evidence type="ECO:0000256" key="1">
    <source>
        <dbReference type="SAM" id="MobiDB-lite"/>
    </source>
</evidence>
<dbReference type="EMBL" id="AZBU02000006">
    <property type="protein sequence ID" value="TKR71639.1"/>
    <property type="molecule type" value="Genomic_DNA"/>
</dbReference>
<feature type="compositionally biased region" description="Polar residues" evidence="1">
    <location>
        <begin position="68"/>
        <end position="77"/>
    </location>
</feature>
<dbReference type="Proteomes" id="UP000298663">
    <property type="component" value="Unassembled WGS sequence"/>
</dbReference>
<reference evidence="2 3" key="1">
    <citation type="journal article" date="2015" name="Genome Biol.">
        <title>Comparative genomics of Steinernema reveals deeply conserved gene regulatory networks.</title>
        <authorList>
            <person name="Dillman A.R."/>
            <person name="Macchietto M."/>
            <person name="Porter C.F."/>
            <person name="Rogers A."/>
            <person name="Williams B."/>
            <person name="Antoshechkin I."/>
            <person name="Lee M.M."/>
            <person name="Goodwin Z."/>
            <person name="Lu X."/>
            <person name="Lewis E.E."/>
            <person name="Goodrich-Blair H."/>
            <person name="Stock S.P."/>
            <person name="Adams B.J."/>
            <person name="Sternberg P.W."/>
            <person name="Mortazavi A."/>
        </authorList>
    </citation>
    <scope>NUCLEOTIDE SEQUENCE [LARGE SCALE GENOMIC DNA]</scope>
    <source>
        <strain evidence="2 3">ALL</strain>
    </source>
</reference>
<feature type="region of interest" description="Disordered" evidence="1">
    <location>
        <begin position="42"/>
        <end position="83"/>
    </location>
</feature>
<comment type="caution">
    <text evidence="2">The sequence shown here is derived from an EMBL/GenBank/DDBJ whole genome shotgun (WGS) entry which is preliminary data.</text>
</comment>
<reference evidence="2 3" key="2">
    <citation type="journal article" date="2019" name="G3 (Bethesda)">
        <title>Hybrid Assembly of the Genome of the Entomopathogenic Nematode Steinernema carpocapsae Identifies the X-Chromosome.</title>
        <authorList>
            <person name="Serra L."/>
            <person name="Macchietto M."/>
            <person name="Macias-Munoz A."/>
            <person name="McGill C.J."/>
            <person name="Rodriguez I.M."/>
            <person name="Rodriguez B."/>
            <person name="Murad R."/>
            <person name="Mortazavi A."/>
        </authorList>
    </citation>
    <scope>NUCLEOTIDE SEQUENCE [LARGE SCALE GENOMIC DNA]</scope>
    <source>
        <strain evidence="2 3">ALL</strain>
    </source>
</reference>
<feature type="region of interest" description="Disordered" evidence="1">
    <location>
        <begin position="135"/>
        <end position="160"/>
    </location>
</feature>
<feature type="compositionally biased region" description="Low complexity" evidence="1">
    <location>
        <begin position="135"/>
        <end position="149"/>
    </location>
</feature>
<evidence type="ECO:0000313" key="2">
    <source>
        <dbReference type="EMBL" id="TKR71639.1"/>
    </source>
</evidence>
<protein>
    <submittedName>
        <fullName evidence="2">Uncharacterized protein</fullName>
    </submittedName>
</protein>
<proteinExistence type="predicted"/>
<gene>
    <name evidence="2" type="ORF">L596_019205</name>
</gene>
<dbReference type="AlphaFoldDB" id="A0A4U5MPL2"/>
<evidence type="ECO:0000313" key="3">
    <source>
        <dbReference type="Proteomes" id="UP000298663"/>
    </source>
</evidence>
<name>A0A4U5MPL2_STECR</name>